<dbReference type="PANTHER" id="PTHR33393:SF13">
    <property type="entry name" value="PGA BIOSYNTHESIS PROTEIN CAPA"/>
    <property type="match status" value="1"/>
</dbReference>
<evidence type="ECO:0000259" key="2">
    <source>
        <dbReference type="SMART" id="SM00854"/>
    </source>
</evidence>
<dbReference type="SMART" id="SM00854">
    <property type="entry name" value="PGA_cap"/>
    <property type="match status" value="1"/>
</dbReference>
<evidence type="ECO:0000256" key="1">
    <source>
        <dbReference type="ARBA" id="ARBA00005662"/>
    </source>
</evidence>
<dbReference type="SUPFAM" id="SSF56300">
    <property type="entry name" value="Metallo-dependent phosphatases"/>
    <property type="match status" value="1"/>
</dbReference>
<protein>
    <recommendedName>
        <fullName evidence="2">Capsule synthesis protein CapA domain-containing protein</fullName>
    </recommendedName>
</protein>
<proteinExistence type="inferred from homology"/>
<dbReference type="RefSeq" id="WP_152094501.1">
    <property type="nucleotide sequence ID" value="NZ_BLAJ01000008.1"/>
</dbReference>
<accession>A0ABQ0ZAB9</accession>
<organism evidence="3 4">
    <name type="scientific">Rhizobium dioscoreae</name>
    <dbReference type="NCBI Taxonomy" id="2653122"/>
    <lineage>
        <taxon>Bacteria</taxon>
        <taxon>Pseudomonadati</taxon>
        <taxon>Pseudomonadota</taxon>
        <taxon>Alphaproteobacteria</taxon>
        <taxon>Hyphomicrobiales</taxon>
        <taxon>Rhizobiaceae</taxon>
        <taxon>Rhizobium/Agrobacterium group</taxon>
        <taxon>Rhizobium</taxon>
    </lineage>
</organism>
<dbReference type="EMBL" id="BLAJ01000008">
    <property type="protein sequence ID" value="GES52455.1"/>
    <property type="molecule type" value="Genomic_DNA"/>
</dbReference>
<comment type="caution">
    <text evidence="3">The sequence shown here is derived from an EMBL/GenBank/DDBJ whole genome shotgun (WGS) entry which is preliminary data.</text>
</comment>
<dbReference type="Proteomes" id="UP000390335">
    <property type="component" value="Unassembled WGS sequence"/>
</dbReference>
<keyword evidence="4" id="KW-1185">Reference proteome</keyword>
<dbReference type="InterPro" id="IPR052169">
    <property type="entry name" value="CW_Biosynth-Accessory"/>
</dbReference>
<evidence type="ECO:0000313" key="3">
    <source>
        <dbReference type="EMBL" id="GES52455.1"/>
    </source>
</evidence>
<dbReference type="CDD" id="cd07381">
    <property type="entry name" value="MPP_CapA"/>
    <property type="match status" value="1"/>
</dbReference>
<dbReference type="InterPro" id="IPR019079">
    <property type="entry name" value="Capsule_synth_CapA"/>
</dbReference>
<comment type="similarity">
    <text evidence="1">Belongs to the CapA family.</text>
</comment>
<sequence length="427" mass="46295">MNNSFTLAVTGQSLIKHDIHDISAAAFGQVRSLLHQADLSFTNFEGTILGNHGGWPLKGSFFGCSKPAVLDALRSMGFGALSLSNNHAFDLGPPGVLSTLEEVEKRGFLHAGLGRNGQEASRAGVGTIKGRRVAIIAMDGGPGPDFMYAADADNGRPERPGVNRLGLSQVIEVDEESFRRIGVIRDRVGYTPIDLANDSQPDDPRRLSPDREIGIGRAVFTRSNGFGRGVTIDERDMARNLAAIGSAAADGSLVVAYLHHHHWASDWYQVPEWVGGVARQCIDAGAAMFVSHGAPVLQPLEIYRAKPIFYSLGNFIFHVRSEKSTWTAPEVWESVISLCSFDGDNNLTAITLHPVIIGGDEGLKDRLLERRLVPHLATAKSAERILRRFSQQSASLGVDIVIEGDIGVVRLEPRTSGSEVMRDRFAI</sequence>
<dbReference type="InterPro" id="IPR029052">
    <property type="entry name" value="Metallo-depent_PP-like"/>
</dbReference>
<dbReference type="PANTHER" id="PTHR33393">
    <property type="entry name" value="POLYGLUTAMINE SYNTHESIS ACCESSORY PROTEIN RV0574C-RELATED"/>
    <property type="match status" value="1"/>
</dbReference>
<gene>
    <name evidence="3" type="ORF">RsS93_50690</name>
</gene>
<evidence type="ECO:0000313" key="4">
    <source>
        <dbReference type="Proteomes" id="UP000390335"/>
    </source>
</evidence>
<dbReference type="Pfam" id="PF09587">
    <property type="entry name" value="PGA_cap"/>
    <property type="match status" value="1"/>
</dbReference>
<reference evidence="3 4" key="1">
    <citation type="journal article" date="2020" name="Genome Biol. Evol.">
        <title>Rhizobium dioscoreae sp. nov., a plant growth-promoting bacterium isolated from yam (Dioscorea species).</title>
        <authorList>
            <person name="Ouyabe M."/>
            <person name="Tanaka N."/>
            <person name="Shiwa Y."/>
            <person name="Fujita N."/>
            <person name="Kikuno H."/>
            <person name="Babil P."/>
            <person name="Shiwachi H."/>
        </authorList>
    </citation>
    <scope>NUCLEOTIDE SEQUENCE [LARGE SCALE GENOMIC DNA]</scope>
    <source>
        <strain evidence="3 4">S-93</strain>
    </source>
</reference>
<name>A0ABQ0ZAB9_9HYPH</name>
<feature type="domain" description="Capsule synthesis protein CapA" evidence="2">
    <location>
        <begin position="6"/>
        <end position="319"/>
    </location>
</feature>